<protein>
    <submittedName>
        <fullName evidence="4">Oxidative stress-induced growth inhibitor 2</fullName>
    </submittedName>
</protein>
<dbReference type="OrthoDB" id="412005at2759"/>
<evidence type="ECO:0000313" key="4">
    <source>
        <dbReference type="WBParaSite" id="HPLM_0000060201-mRNA-1"/>
    </source>
</evidence>
<gene>
    <name evidence="2" type="ORF">HPLM_LOCUS603</name>
</gene>
<dbReference type="Proteomes" id="UP000268014">
    <property type="component" value="Unassembled WGS sequence"/>
</dbReference>
<dbReference type="PANTHER" id="PTHR15192:SF8">
    <property type="entry name" value="FAD_NAD(P)-BINDING DOMAIN-CONTAINING PROTEIN"/>
    <property type="match status" value="1"/>
</dbReference>
<dbReference type="WBParaSite" id="HPLM_0000060201-mRNA-1">
    <property type="protein sequence ID" value="HPLM_0000060201-mRNA-1"/>
    <property type="gene ID" value="HPLM_0000060201"/>
</dbReference>
<reference evidence="2 3" key="2">
    <citation type="submission" date="2018-11" db="EMBL/GenBank/DDBJ databases">
        <authorList>
            <consortium name="Pathogen Informatics"/>
        </authorList>
    </citation>
    <scope>NUCLEOTIDE SEQUENCE [LARGE SCALE GENOMIC DNA]</scope>
    <source>
        <strain evidence="2 3">MHpl1</strain>
    </source>
</reference>
<evidence type="ECO:0000313" key="3">
    <source>
        <dbReference type="Proteomes" id="UP000268014"/>
    </source>
</evidence>
<dbReference type="STRING" id="6290.A0A0N4VTI5"/>
<feature type="compositionally biased region" description="Polar residues" evidence="1">
    <location>
        <begin position="25"/>
        <end position="35"/>
    </location>
</feature>
<dbReference type="PANTHER" id="PTHR15192">
    <property type="entry name" value="PROTEIN CBG05349"/>
    <property type="match status" value="1"/>
</dbReference>
<proteinExistence type="predicted"/>
<dbReference type="EMBL" id="UZAF01000481">
    <property type="protein sequence ID" value="VDO05847.1"/>
    <property type="molecule type" value="Genomic_DNA"/>
</dbReference>
<evidence type="ECO:0000313" key="2">
    <source>
        <dbReference type="EMBL" id="VDO05847.1"/>
    </source>
</evidence>
<dbReference type="AlphaFoldDB" id="A0A0N4VTI5"/>
<evidence type="ECO:0000256" key="1">
    <source>
        <dbReference type="SAM" id="MobiDB-lite"/>
    </source>
</evidence>
<reference evidence="4" key="1">
    <citation type="submission" date="2017-02" db="UniProtKB">
        <authorList>
            <consortium name="WormBaseParasite"/>
        </authorList>
    </citation>
    <scope>IDENTIFICATION</scope>
</reference>
<feature type="region of interest" description="Disordered" evidence="1">
    <location>
        <begin position="25"/>
        <end position="44"/>
    </location>
</feature>
<name>A0A0N4VTI5_HAEPC</name>
<sequence>MHILLPQRIFSADACLSRAISVQPSALQTGKQPGSRSFPPLPLPGGVSSAMTTKGMGDRWSTADGRLGGHAHFSLAFRTMRRHDQADVPVIIIGNGPAGLSLSAFLSGILPYYNPATPHPDPLLHEKLLGNLGQSLIDQVHYIFTFQFHVSLPQLHFDTVFYSTETSKCEG</sequence>
<accession>A0A0N4VTI5</accession>
<dbReference type="InterPro" id="IPR029731">
    <property type="entry name" value="OSGIN1/2"/>
</dbReference>
<organism evidence="4">
    <name type="scientific">Haemonchus placei</name>
    <name type="common">Barber's pole worm</name>
    <dbReference type="NCBI Taxonomy" id="6290"/>
    <lineage>
        <taxon>Eukaryota</taxon>
        <taxon>Metazoa</taxon>
        <taxon>Ecdysozoa</taxon>
        <taxon>Nematoda</taxon>
        <taxon>Chromadorea</taxon>
        <taxon>Rhabditida</taxon>
        <taxon>Rhabditina</taxon>
        <taxon>Rhabditomorpha</taxon>
        <taxon>Strongyloidea</taxon>
        <taxon>Trichostrongylidae</taxon>
        <taxon>Haemonchus</taxon>
    </lineage>
</organism>
<keyword evidence="3" id="KW-1185">Reference proteome</keyword>